<gene>
    <name evidence="2" type="ORF">B1A_03086</name>
</gene>
<reference evidence="2" key="2">
    <citation type="journal article" date="2014" name="ISME J.">
        <title>Microbial stratification in low pH oxic and suboxic macroscopic growths along an acid mine drainage.</title>
        <authorList>
            <person name="Mendez-Garcia C."/>
            <person name="Mesa V."/>
            <person name="Sprenger R.R."/>
            <person name="Richter M."/>
            <person name="Diez M.S."/>
            <person name="Solano J."/>
            <person name="Bargiela R."/>
            <person name="Golyshina O.V."/>
            <person name="Manteca A."/>
            <person name="Ramos J.L."/>
            <person name="Gallego J.R."/>
            <person name="Llorente I."/>
            <person name="Martins Dos Santos V.A."/>
            <person name="Jensen O.N."/>
            <person name="Pelaez A.I."/>
            <person name="Sanchez J."/>
            <person name="Ferrer M."/>
        </authorList>
    </citation>
    <scope>NUCLEOTIDE SEQUENCE</scope>
</reference>
<dbReference type="InterPro" id="IPR017508">
    <property type="entry name" value="HipA_N1"/>
</dbReference>
<organism evidence="2">
    <name type="scientific">mine drainage metagenome</name>
    <dbReference type="NCBI Taxonomy" id="410659"/>
    <lineage>
        <taxon>unclassified sequences</taxon>
        <taxon>metagenomes</taxon>
        <taxon>ecological metagenomes</taxon>
    </lineage>
</organism>
<accession>T1D6W7</accession>
<sequence length="114" mass="12702">MSELDVYVSDEHVGVLREDIATGLIEFEYRPATPPQLAVSLVMPPGEPPEEYRGYNGLPPPFEVSLPEGMLLEAIRNRFGKHIDVDSDFSLLRLIGRHTLGRVTFGGPLERDKA</sequence>
<dbReference type="AlphaFoldDB" id="T1D6W7"/>
<feature type="domain" description="HipA N-terminal subdomain 1" evidence="1">
    <location>
        <begin position="4"/>
        <end position="105"/>
    </location>
</feature>
<evidence type="ECO:0000259" key="1">
    <source>
        <dbReference type="Pfam" id="PF13657"/>
    </source>
</evidence>
<evidence type="ECO:0000313" key="2">
    <source>
        <dbReference type="EMBL" id="EQD77174.1"/>
    </source>
</evidence>
<dbReference type="EMBL" id="AUZX01002268">
    <property type="protein sequence ID" value="EQD77174.1"/>
    <property type="molecule type" value="Genomic_DNA"/>
</dbReference>
<protein>
    <submittedName>
        <fullName evidence="2">HipA domain-containing protein</fullName>
    </submittedName>
</protein>
<comment type="caution">
    <text evidence="2">The sequence shown here is derived from an EMBL/GenBank/DDBJ whole genome shotgun (WGS) entry which is preliminary data.</text>
</comment>
<reference evidence="2" key="1">
    <citation type="submission" date="2013-08" db="EMBL/GenBank/DDBJ databases">
        <authorList>
            <person name="Mendez C."/>
            <person name="Richter M."/>
            <person name="Ferrer M."/>
            <person name="Sanchez J."/>
        </authorList>
    </citation>
    <scope>NUCLEOTIDE SEQUENCE</scope>
</reference>
<name>T1D6W7_9ZZZZ</name>
<dbReference type="NCBIfam" id="TIGR03071">
    <property type="entry name" value="couple_hipA"/>
    <property type="match status" value="1"/>
</dbReference>
<dbReference type="Pfam" id="PF13657">
    <property type="entry name" value="Couple_hipA"/>
    <property type="match status" value="1"/>
</dbReference>
<feature type="non-terminal residue" evidence="2">
    <location>
        <position position="114"/>
    </location>
</feature>
<proteinExistence type="predicted"/>